<keyword evidence="2" id="KW-1185">Reference proteome</keyword>
<name>A0ABD3FN40_9STRA</name>
<dbReference type="Proteomes" id="UP001632037">
    <property type="component" value="Unassembled WGS sequence"/>
</dbReference>
<dbReference type="EMBL" id="JBIMZQ010000011">
    <property type="protein sequence ID" value="KAL3668325.1"/>
    <property type="molecule type" value="Genomic_DNA"/>
</dbReference>
<protein>
    <submittedName>
        <fullName evidence="1">Uncharacterized protein</fullName>
    </submittedName>
</protein>
<comment type="caution">
    <text evidence="1">The sequence shown here is derived from an EMBL/GenBank/DDBJ whole genome shotgun (WGS) entry which is preliminary data.</text>
</comment>
<gene>
    <name evidence="1" type="ORF">V7S43_006417</name>
</gene>
<accession>A0ABD3FN40</accession>
<proteinExistence type="predicted"/>
<evidence type="ECO:0000313" key="2">
    <source>
        <dbReference type="Proteomes" id="UP001632037"/>
    </source>
</evidence>
<sequence>MTYNCKQRRAEQEELFDTSDVEEKDEELVFMSILFDRSELGVAIYNALDTSLKTLQLQIADVQDLEEVIERLHTQFEVNHVLVSSRNASSNGMLRMVKKLDETHQTKTGISVRRHSGRQLELLWKFGSIYELNRFAKQISIT</sequence>
<evidence type="ECO:0000313" key="1">
    <source>
        <dbReference type="EMBL" id="KAL3668325.1"/>
    </source>
</evidence>
<dbReference type="AlphaFoldDB" id="A0ABD3FN40"/>
<reference evidence="1 2" key="1">
    <citation type="submission" date="2024-09" db="EMBL/GenBank/DDBJ databases">
        <title>Genome sequencing and assembly of Phytophthora oleae, isolate VK10A, causative agent of rot of olive drupes.</title>
        <authorList>
            <person name="Conti Taguali S."/>
            <person name="Riolo M."/>
            <person name="La Spada F."/>
            <person name="Cacciola S.O."/>
            <person name="Dionisio G."/>
        </authorList>
    </citation>
    <scope>NUCLEOTIDE SEQUENCE [LARGE SCALE GENOMIC DNA]</scope>
    <source>
        <strain evidence="1 2">VK10A</strain>
    </source>
</reference>
<organism evidence="1 2">
    <name type="scientific">Phytophthora oleae</name>
    <dbReference type="NCBI Taxonomy" id="2107226"/>
    <lineage>
        <taxon>Eukaryota</taxon>
        <taxon>Sar</taxon>
        <taxon>Stramenopiles</taxon>
        <taxon>Oomycota</taxon>
        <taxon>Peronosporomycetes</taxon>
        <taxon>Peronosporales</taxon>
        <taxon>Peronosporaceae</taxon>
        <taxon>Phytophthora</taxon>
    </lineage>
</organism>